<dbReference type="GO" id="GO:0020037">
    <property type="term" value="F:heme binding"/>
    <property type="evidence" value="ECO:0007669"/>
    <property type="project" value="InterPro"/>
</dbReference>
<name>A0A0B1TJB8_OESDE</name>
<proteinExistence type="predicted"/>
<dbReference type="Gene3D" id="1.10.640.10">
    <property type="entry name" value="Haem peroxidase domain superfamily, animal type"/>
    <property type="match status" value="1"/>
</dbReference>
<dbReference type="AlphaFoldDB" id="A0A0B1TJB8"/>
<dbReference type="Pfam" id="PF03098">
    <property type="entry name" value="An_peroxidase"/>
    <property type="match status" value="1"/>
</dbReference>
<dbReference type="PROSITE" id="PS50292">
    <property type="entry name" value="PEROXIDASE_3"/>
    <property type="match status" value="1"/>
</dbReference>
<dbReference type="SUPFAM" id="SSF48113">
    <property type="entry name" value="Heme-dependent peroxidases"/>
    <property type="match status" value="1"/>
</dbReference>
<reference evidence="2 3" key="1">
    <citation type="submission" date="2014-03" db="EMBL/GenBank/DDBJ databases">
        <title>Draft genome of the hookworm Oesophagostomum dentatum.</title>
        <authorList>
            <person name="Mitreva M."/>
        </authorList>
    </citation>
    <scope>NUCLEOTIDE SEQUENCE [LARGE SCALE GENOMIC DNA]</scope>
    <source>
        <strain evidence="2 3">OD-Hann</strain>
    </source>
</reference>
<keyword evidence="1" id="KW-0560">Oxidoreductase</keyword>
<evidence type="ECO:0008006" key="4">
    <source>
        <dbReference type="Google" id="ProtNLM"/>
    </source>
</evidence>
<protein>
    <recommendedName>
        <fullName evidence="4">Animal hem peroxidase</fullName>
    </recommendedName>
</protein>
<dbReference type="Proteomes" id="UP000053660">
    <property type="component" value="Unassembled WGS sequence"/>
</dbReference>
<dbReference type="GO" id="GO:0004601">
    <property type="term" value="F:peroxidase activity"/>
    <property type="evidence" value="ECO:0007669"/>
    <property type="project" value="UniProtKB-KW"/>
</dbReference>
<keyword evidence="1" id="KW-0575">Peroxidase</keyword>
<dbReference type="GO" id="GO:0006979">
    <property type="term" value="P:response to oxidative stress"/>
    <property type="evidence" value="ECO:0007669"/>
    <property type="project" value="InterPro"/>
</dbReference>
<gene>
    <name evidence="2" type="ORF">OESDEN_03882</name>
</gene>
<evidence type="ECO:0000313" key="3">
    <source>
        <dbReference type="Proteomes" id="UP000053660"/>
    </source>
</evidence>
<dbReference type="InterPro" id="IPR019791">
    <property type="entry name" value="Haem_peroxidase_animal"/>
</dbReference>
<sequence>MELADFRKWCDLPPVESFADLYGEMPPSAVDALESVYDSAEDIDLFTGIISERPLPGAVVGPTAGCIIAEQFSRIKKCDRFHYENDGPQSLFLYCLDQLQEIRKTTLSSVICANRKWIKEVPPDAFSILDDFG</sequence>
<dbReference type="PANTHER" id="PTHR11475">
    <property type="entry name" value="OXIDASE/PEROXIDASE"/>
    <property type="match status" value="1"/>
</dbReference>
<dbReference type="OrthoDB" id="823504at2759"/>
<dbReference type="PANTHER" id="PTHR11475:SF43">
    <property type="entry name" value="PEROXIDASE"/>
    <property type="match status" value="1"/>
</dbReference>
<dbReference type="InterPro" id="IPR037120">
    <property type="entry name" value="Haem_peroxidase_sf_animal"/>
</dbReference>
<evidence type="ECO:0000313" key="2">
    <source>
        <dbReference type="EMBL" id="KHJ96156.1"/>
    </source>
</evidence>
<dbReference type="EMBL" id="KN549748">
    <property type="protein sequence ID" value="KHJ96156.1"/>
    <property type="molecule type" value="Genomic_DNA"/>
</dbReference>
<keyword evidence="3" id="KW-1185">Reference proteome</keyword>
<organism evidence="2 3">
    <name type="scientific">Oesophagostomum dentatum</name>
    <name type="common">Nodular worm</name>
    <dbReference type="NCBI Taxonomy" id="61180"/>
    <lineage>
        <taxon>Eukaryota</taxon>
        <taxon>Metazoa</taxon>
        <taxon>Ecdysozoa</taxon>
        <taxon>Nematoda</taxon>
        <taxon>Chromadorea</taxon>
        <taxon>Rhabditida</taxon>
        <taxon>Rhabditina</taxon>
        <taxon>Rhabditomorpha</taxon>
        <taxon>Strongyloidea</taxon>
        <taxon>Strongylidae</taxon>
        <taxon>Oesophagostomum</taxon>
    </lineage>
</organism>
<evidence type="ECO:0000256" key="1">
    <source>
        <dbReference type="ARBA" id="ARBA00022559"/>
    </source>
</evidence>
<accession>A0A0B1TJB8</accession>
<dbReference type="InterPro" id="IPR010255">
    <property type="entry name" value="Haem_peroxidase_sf"/>
</dbReference>